<dbReference type="InterPro" id="IPR055359">
    <property type="entry name" value="Nip7_N_euk"/>
</dbReference>
<dbReference type="AlphaFoldDB" id="A0ABD3G9T4"/>
<comment type="subcellular location">
    <subcellularLocation>
        <location evidence="1">Nucleus</location>
        <location evidence="1">Nucleolus</location>
    </subcellularLocation>
</comment>
<comment type="similarity">
    <text evidence="2 6">Belongs to the NIP7 family.</text>
</comment>
<dbReference type="InterPro" id="IPR040598">
    <property type="entry name" value="NIP7_N"/>
</dbReference>
<evidence type="ECO:0000256" key="2">
    <source>
        <dbReference type="ARBA" id="ARBA00009895"/>
    </source>
</evidence>
<reference evidence="8 9" key="1">
    <citation type="submission" date="2024-09" db="EMBL/GenBank/DDBJ databases">
        <title>Chromosome-scale assembly of Riccia sorocarpa.</title>
        <authorList>
            <person name="Paukszto L."/>
        </authorList>
    </citation>
    <scope>NUCLEOTIDE SEQUENCE [LARGE SCALE GENOMIC DNA]</scope>
    <source>
        <strain evidence="8">LP-2024</strain>
        <tissue evidence="8">Aerial parts of the thallus</tissue>
    </source>
</reference>
<dbReference type="InterPro" id="IPR036974">
    <property type="entry name" value="PUA_sf"/>
</dbReference>
<dbReference type="PIRSF" id="PIRSF017190">
    <property type="entry name" value="Rbsml_synth_fac_NIP7"/>
    <property type="match status" value="1"/>
</dbReference>
<dbReference type="CDD" id="cd21151">
    <property type="entry name" value="PUA_Nip7-like"/>
    <property type="match status" value="1"/>
</dbReference>
<name>A0ABD3G9T4_9MARC</name>
<dbReference type="SUPFAM" id="SSF88697">
    <property type="entry name" value="PUA domain-like"/>
    <property type="match status" value="1"/>
</dbReference>
<evidence type="ECO:0000313" key="8">
    <source>
        <dbReference type="EMBL" id="KAL3675426.1"/>
    </source>
</evidence>
<evidence type="ECO:0000259" key="7">
    <source>
        <dbReference type="SMART" id="SM00359"/>
    </source>
</evidence>
<dbReference type="Proteomes" id="UP001633002">
    <property type="component" value="Unassembled WGS sequence"/>
</dbReference>
<dbReference type="PANTHER" id="PTHR23415">
    <property type="entry name" value="CYCLIN-DEPENDENT KINASES REGULATORY SUBUNIT/60S RIBOSOME SUBUNIT BIOGENESIS PROTEIN NIP7"/>
    <property type="match status" value="1"/>
</dbReference>
<comment type="caution">
    <text evidence="8">The sequence shown here is derived from an EMBL/GenBank/DDBJ whole genome shotgun (WGS) entry which is preliminary data.</text>
</comment>
<evidence type="ECO:0000256" key="3">
    <source>
        <dbReference type="ARBA" id="ARBA00022517"/>
    </source>
</evidence>
<dbReference type="SMART" id="SM00359">
    <property type="entry name" value="PUA"/>
    <property type="match status" value="1"/>
</dbReference>
<keyword evidence="3 6" id="KW-0690">Ribosome biogenesis</keyword>
<keyword evidence="4 6" id="KW-0694">RNA-binding</keyword>
<dbReference type="FunFam" id="3.10.450.220:FF:000001">
    <property type="entry name" value="60S ribosome subunit biogenesis protein NIP7 homolog"/>
    <property type="match status" value="1"/>
</dbReference>
<evidence type="ECO:0000256" key="5">
    <source>
        <dbReference type="ARBA" id="ARBA00023242"/>
    </source>
</evidence>
<dbReference type="SUPFAM" id="SSF88802">
    <property type="entry name" value="Pre-PUA domain"/>
    <property type="match status" value="1"/>
</dbReference>
<dbReference type="InterPro" id="IPR016686">
    <property type="entry name" value="Ribosomal_synth_fac_NIP7"/>
</dbReference>
<keyword evidence="5 6" id="KW-0539">Nucleus</keyword>
<organism evidence="8 9">
    <name type="scientific">Riccia sorocarpa</name>
    <dbReference type="NCBI Taxonomy" id="122646"/>
    <lineage>
        <taxon>Eukaryota</taxon>
        <taxon>Viridiplantae</taxon>
        <taxon>Streptophyta</taxon>
        <taxon>Embryophyta</taxon>
        <taxon>Marchantiophyta</taxon>
        <taxon>Marchantiopsida</taxon>
        <taxon>Marchantiidae</taxon>
        <taxon>Marchantiales</taxon>
        <taxon>Ricciaceae</taxon>
        <taxon>Riccia</taxon>
    </lineage>
</organism>
<dbReference type="EMBL" id="JBJQOH010000008">
    <property type="protein sequence ID" value="KAL3675426.1"/>
    <property type="molecule type" value="Genomic_DNA"/>
</dbReference>
<proteinExistence type="inferred from homology"/>
<evidence type="ECO:0000313" key="9">
    <source>
        <dbReference type="Proteomes" id="UP001633002"/>
    </source>
</evidence>
<dbReference type="InterPro" id="IPR015947">
    <property type="entry name" value="PUA-like_sf"/>
</dbReference>
<dbReference type="InterPro" id="IPR005155">
    <property type="entry name" value="UPF0113_PUA"/>
</dbReference>
<evidence type="ECO:0000256" key="4">
    <source>
        <dbReference type="ARBA" id="ARBA00022884"/>
    </source>
</evidence>
<dbReference type="FunFam" id="2.30.130.10:FF:000002">
    <property type="entry name" value="60S ribosome subunit biogenesis protein NIP7 homolog"/>
    <property type="match status" value="1"/>
</dbReference>
<protein>
    <recommendedName>
        <fullName evidence="6">60S ribosome subunit biogenesis protein NIP7 homolog</fullName>
    </recommendedName>
</protein>
<dbReference type="Pfam" id="PF17833">
    <property type="entry name" value="pre-PUA_NIP7"/>
    <property type="match status" value="1"/>
</dbReference>
<dbReference type="GO" id="GO:0005730">
    <property type="term" value="C:nucleolus"/>
    <property type="evidence" value="ECO:0007669"/>
    <property type="project" value="UniProtKB-SubCell"/>
</dbReference>
<evidence type="ECO:0000256" key="1">
    <source>
        <dbReference type="ARBA" id="ARBA00004604"/>
    </source>
</evidence>
<gene>
    <name evidence="8" type="ORF">R1sor_025374</name>
</gene>
<comment type="function">
    <text evidence="6">Required for proper 27S pre-rRNA processing and 60S ribosome subunit assembly.</text>
</comment>
<dbReference type="InterPro" id="IPR002478">
    <property type="entry name" value="PUA"/>
</dbReference>
<dbReference type="Gene3D" id="3.10.450.220">
    <property type="match status" value="1"/>
</dbReference>
<comment type="subunit">
    <text evidence="6">Interacts with pre-ribosome complex.</text>
</comment>
<dbReference type="GO" id="GO:0042254">
    <property type="term" value="P:ribosome biogenesis"/>
    <property type="evidence" value="ECO:0007669"/>
    <property type="project" value="UniProtKB-KW"/>
</dbReference>
<dbReference type="Pfam" id="PF03657">
    <property type="entry name" value="UPF0113"/>
    <property type="match status" value="1"/>
</dbReference>
<sequence length="210" mass="23406">MRPLDEDETTQVLEKLHKYVGSNLKHLIERQATDGLDSKPGGFCFRLHKQRVYYVSESIVRRATNIARDKLSSLGTCIGKFTKSAKFKLTVTCLDLLAAHAKYKIWVKPSAEMSFLYGNHVLKSGLARITDNTPQYQGVVVYSMSDIPLGFGLAAKSTADCRKLDPTDIVTLHQSDIAIAFPTLTIAEGTSRLLKRPPSLIPFFSQARLF</sequence>
<dbReference type="PROSITE" id="PS50890">
    <property type="entry name" value="PUA"/>
    <property type="match status" value="1"/>
</dbReference>
<dbReference type="CDD" id="cd21146">
    <property type="entry name" value="Nip7_N_euk"/>
    <property type="match status" value="1"/>
</dbReference>
<keyword evidence="9" id="KW-1185">Reference proteome</keyword>
<feature type="domain" description="PUA" evidence="7">
    <location>
        <begin position="103"/>
        <end position="178"/>
    </location>
</feature>
<dbReference type="GO" id="GO:0003723">
    <property type="term" value="F:RNA binding"/>
    <property type="evidence" value="ECO:0007669"/>
    <property type="project" value="UniProtKB-KW"/>
</dbReference>
<evidence type="ECO:0000256" key="6">
    <source>
        <dbReference type="PIRNR" id="PIRNR017190"/>
    </source>
</evidence>
<dbReference type="Gene3D" id="2.30.130.10">
    <property type="entry name" value="PUA domain"/>
    <property type="match status" value="1"/>
</dbReference>
<accession>A0ABD3G9T4</accession>